<proteinExistence type="predicted"/>
<protein>
    <submittedName>
        <fullName evidence="2">Uncharacterized protein</fullName>
    </submittedName>
</protein>
<dbReference type="Proteomes" id="UP000305067">
    <property type="component" value="Unassembled WGS sequence"/>
</dbReference>
<feature type="region of interest" description="Disordered" evidence="1">
    <location>
        <begin position="1"/>
        <end position="47"/>
    </location>
</feature>
<evidence type="ECO:0000256" key="1">
    <source>
        <dbReference type="SAM" id="MobiDB-lite"/>
    </source>
</evidence>
<name>A0A5C3Q1Y5_9AGAR</name>
<feature type="region of interest" description="Disordered" evidence="1">
    <location>
        <begin position="62"/>
        <end position="81"/>
    </location>
</feature>
<evidence type="ECO:0000313" key="2">
    <source>
        <dbReference type="EMBL" id="TFK95137.1"/>
    </source>
</evidence>
<sequence>MRFQQADGALAASESRIRRTQTRSHSEDVSESGHVAAEGSVLSASNGNRGVGELVWILVSKRNARGQPPPYESDVDRGGAS</sequence>
<accession>A0A5C3Q1Y5</accession>
<dbReference type="AlphaFoldDB" id="A0A5C3Q1Y5"/>
<organism evidence="2 3">
    <name type="scientific">Pterulicium gracile</name>
    <dbReference type="NCBI Taxonomy" id="1884261"/>
    <lineage>
        <taxon>Eukaryota</taxon>
        <taxon>Fungi</taxon>
        <taxon>Dikarya</taxon>
        <taxon>Basidiomycota</taxon>
        <taxon>Agaricomycotina</taxon>
        <taxon>Agaricomycetes</taxon>
        <taxon>Agaricomycetidae</taxon>
        <taxon>Agaricales</taxon>
        <taxon>Pleurotineae</taxon>
        <taxon>Pterulaceae</taxon>
        <taxon>Pterulicium</taxon>
    </lineage>
</organism>
<keyword evidence="3" id="KW-1185">Reference proteome</keyword>
<dbReference type="EMBL" id="ML178934">
    <property type="protein sequence ID" value="TFK95137.1"/>
    <property type="molecule type" value="Genomic_DNA"/>
</dbReference>
<reference evidence="2 3" key="1">
    <citation type="journal article" date="2019" name="Nat. Ecol. Evol.">
        <title>Megaphylogeny resolves global patterns of mushroom evolution.</title>
        <authorList>
            <person name="Varga T."/>
            <person name="Krizsan K."/>
            <person name="Foldi C."/>
            <person name="Dima B."/>
            <person name="Sanchez-Garcia M."/>
            <person name="Sanchez-Ramirez S."/>
            <person name="Szollosi G.J."/>
            <person name="Szarkandi J.G."/>
            <person name="Papp V."/>
            <person name="Albert L."/>
            <person name="Andreopoulos W."/>
            <person name="Angelini C."/>
            <person name="Antonin V."/>
            <person name="Barry K.W."/>
            <person name="Bougher N.L."/>
            <person name="Buchanan P."/>
            <person name="Buyck B."/>
            <person name="Bense V."/>
            <person name="Catcheside P."/>
            <person name="Chovatia M."/>
            <person name="Cooper J."/>
            <person name="Damon W."/>
            <person name="Desjardin D."/>
            <person name="Finy P."/>
            <person name="Geml J."/>
            <person name="Haridas S."/>
            <person name="Hughes K."/>
            <person name="Justo A."/>
            <person name="Karasinski D."/>
            <person name="Kautmanova I."/>
            <person name="Kiss B."/>
            <person name="Kocsube S."/>
            <person name="Kotiranta H."/>
            <person name="LaButti K.M."/>
            <person name="Lechner B.E."/>
            <person name="Liimatainen K."/>
            <person name="Lipzen A."/>
            <person name="Lukacs Z."/>
            <person name="Mihaltcheva S."/>
            <person name="Morgado L.N."/>
            <person name="Niskanen T."/>
            <person name="Noordeloos M.E."/>
            <person name="Ohm R.A."/>
            <person name="Ortiz-Santana B."/>
            <person name="Ovrebo C."/>
            <person name="Racz N."/>
            <person name="Riley R."/>
            <person name="Savchenko A."/>
            <person name="Shiryaev A."/>
            <person name="Soop K."/>
            <person name="Spirin V."/>
            <person name="Szebenyi C."/>
            <person name="Tomsovsky M."/>
            <person name="Tulloss R.E."/>
            <person name="Uehling J."/>
            <person name="Grigoriev I.V."/>
            <person name="Vagvolgyi C."/>
            <person name="Papp T."/>
            <person name="Martin F.M."/>
            <person name="Miettinen O."/>
            <person name="Hibbett D.S."/>
            <person name="Nagy L.G."/>
        </authorList>
    </citation>
    <scope>NUCLEOTIDE SEQUENCE [LARGE SCALE GENOMIC DNA]</scope>
    <source>
        <strain evidence="2 3">CBS 309.79</strain>
    </source>
</reference>
<evidence type="ECO:0000313" key="3">
    <source>
        <dbReference type="Proteomes" id="UP000305067"/>
    </source>
</evidence>
<gene>
    <name evidence="2" type="ORF">BDV98DRAFT_599027</name>
</gene>